<name>A0AAW5ETN0_NOVHA</name>
<evidence type="ECO:0000256" key="4">
    <source>
        <dbReference type="ARBA" id="ARBA00022989"/>
    </source>
</evidence>
<evidence type="ECO:0000259" key="7">
    <source>
        <dbReference type="Pfam" id="PF00884"/>
    </source>
</evidence>
<feature type="transmembrane region" description="Helical" evidence="6">
    <location>
        <begin position="48"/>
        <end position="74"/>
    </location>
</feature>
<sequence length="489" mass="52860">MQLWFPFVTLGATVISGFLVESMARPCISGFPPLRRCFLNALLTGAQYGAWLALCGTPVLAAVLTTALTLCLVIGSNIKLSILGEPMLFCDVVAARSFLQHPKFYLFSIPLSGRIAVVGGMIALPVMLVVFFTPALLPHVAGGCLLIAGMLGLWAIPATRWVPTPDVQHDIGRLGLSGSLFLYWRCWRHEIAMQPEATPPVTPSGKPAYDIVIVIQCESFARPGDLMAQQAHDPARIPVLPALTRAETMASHWGTLHVSGFGAYTMRTEYGVLFGQEESMLGFRAYDPFLTAGRDTALSLPAIMGKAGYDCTFVHPHDLRFYARAQLMPACGFSHIVGEEAFPHTARPGMPYVEDMALAQEIGAVAAKAKGPAFIYAVTMENHGPWPATGSNGPQTAFDHYLRHLRNSDRMLGTLTDMLSQMGKKGLLVFFGDHRPSIPGMIIPTPQRGTPYVVIPVGTGTPAAPMKQDLTPAQLHHLILRNTLGGYAG</sequence>
<keyword evidence="4 6" id="KW-1133">Transmembrane helix</keyword>
<keyword evidence="5 6" id="KW-0472">Membrane</keyword>
<dbReference type="RefSeq" id="WP_247067066.1">
    <property type="nucleotide sequence ID" value="NZ_CP094848.1"/>
</dbReference>
<feature type="transmembrane region" description="Helical" evidence="6">
    <location>
        <begin position="104"/>
        <end position="130"/>
    </location>
</feature>
<keyword evidence="2" id="KW-1003">Cell membrane</keyword>
<dbReference type="InterPro" id="IPR000917">
    <property type="entry name" value="Sulfatase_N"/>
</dbReference>
<keyword evidence="3 6" id="KW-0812">Transmembrane</keyword>
<dbReference type="Gene3D" id="3.40.720.10">
    <property type="entry name" value="Alkaline Phosphatase, subunit A"/>
    <property type="match status" value="1"/>
</dbReference>
<dbReference type="EMBL" id="JAIBCX010000020">
    <property type="protein sequence ID" value="MCJ8354147.1"/>
    <property type="molecule type" value="Genomic_DNA"/>
</dbReference>
<dbReference type="Pfam" id="PF00884">
    <property type="entry name" value="Sulfatase"/>
    <property type="match status" value="1"/>
</dbReference>
<feature type="domain" description="Sulfatase N-terminal" evidence="7">
    <location>
        <begin position="212"/>
        <end position="459"/>
    </location>
</feature>
<dbReference type="SUPFAM" id="SSF53649">
    <property type="entry name" value="Alkaline phosphatase-like"/>
    <property type="match status" value="1"/>
</dbReference>
<comment type="caution">
    <text evidence="8">The sequence shown here is derived from an EMBL/GenBank/DDBJ whole genome shotgun (WGS) entry which is preliminary data.</text>
</comment>
<reference evidence="8" key="1">
    <citation type="journal article" date="2021" name="Polymers (Basel)">
        <title>Highly Stretchable Bacterial Cellulose Produced by Komagataeibacter hansenii SI1.</title>
        <authorList>
            <person name="Cielecka I."/>
            <person name="Ryngajllo M."/>
            <person name="Maniukiewicz W."/>
            <person name="Bielecki S."/>
        </authorList>
    </citation>
    <scope>NUCLEOTIDE SEQUENCE</scope>
    <source>
        <strain evidence="8">SI1</strain>
    </source>
</reference>
<dbReference type="Proteomes" id="UP001202887">
    <property type="component" value="Unassembled WGS sequence"/>
</dbReference>
<evidence type="ECO:0000256" key="3">
    <source>
        <dbReference type="ARBA" id="ARBA00022692"/>
    </source>
</evidence>
<evidence type="ECO:0000256" key="6">
    <source>
        <dbReference type="SAM" id="Phobius"/>
    </source>
</evidence>
<dbReference type="AlphaFoldDB" id="A0AAW5ETN0"/>
<dbReference type="CDD" id="cd16015">
    <property type="entry name" value="LTA_synthase"/>
    <property type="match status" value="1"/>
</dbReference>
<reference evidence="8" key="2">
    <citation type="submission" date="2022-03" db="EMBL/GenBank/DDBJ databases">
        <authorList>
            <person name="Ryngajllo M."/>
            <person name="Jacek P."/>
            <person name="Kubiak K."/>
        </authorList>
    </citation>
    <scope>NUCLEOTIDE SEQUENCE</scope>
    <source>
        <strain evidence="8">SI1</strain>
    </source>
</reference>
<dbReference type="PANTHER" id="PTHR47371:SF3">
    <property type="entry name" value="PHOSPHOGLYCEROL TRANSFERASE I"/>
    <property type="match status" value="1"/>
</dbReference>
<gene>
    <name evidence="8" type="ORF">K1W68_09130</name>
</gene>
<evidence type="ECO:0000256" key="1">
    <source>
        <dbReference type="ARBA" id="ARBA00004651"/>
    </source>
</evidence>
<dbReference type="InterPro" id="IPR017850">
    <property type="entry name" value="Alkaline_phosphatase_core_sf"/>
</dbReference>
<evidence type="ECO:0000256" key="2">
    <source>
        <dbReference type="ARBA" id="ARBA00022475"/>
    </source>
</evidence>
<accession>A0AAW5ETN0</accession>
<organism evidence="8 9">
    <name type="scientific">Novacetimonas hansenii</name>
    <name type="common">Komagataeibacter hansenii</name>
    <dbReference type="NCBI Taxonomy" id="436"/>
    <lineage>
        <taxon>Bacteria</taxon>
        <taxon>Pseudomonadati</taxon>
        <taxon>Pseudomonadota</taxon>
        <taxon>Alphaproteobacteria</taxon>
        <taxon>Acetobacterales</taxon>
        <taxon>Acetobacteraceae</taxon>
        <taxon>Novacetimonas</taxon>
    </lineage>
</organism>
<dbReference type="InterPro" id="IPR050448">
    <property type="entry name" value="OpgB/LTA_synthase_biosynth"/>
</dbReference>
<proteinExistence type="predicted"/>
<comment type="subcellular location">
    <subcellularLocation>
        <location evidence="1">Cell membrane</location>
        <topology evidence="1">Multi-pass membrane protein</topology>
    </subcellularLocation>
</comment>
<dbReference type="PANTHER" id="PTHR47371">
    <property type="entry name" value="LIPOTEICHOIC ACID SYNTHASE"/>
    <property type="match status" value="1"/>
</dbReference>
<evidence type="ECO:0000256" key="5">
    <source>
        <dbReference type="ARBA" id="ARBA00023136"/>
    </source>
</evidence>
<evidence type="ECO:0000313" key="8">
    <source>
        <dbReference type="EMBL" id="MCJ8354147.1"/>
    </source>
</evidence>
<evidence type="ECO:0000313" key="9">
    <source>
        <dbReference type="Proteomes" id="UP001202887"/>
    </source>
</evidence>
<protein>
    <submittedName>
        <fullName evidence="8">LTA synthase family protein</fullName>
    </submittedName>
</protein>
<dbReference type="GO" id="GO:0005886">
    <property type="term" value="C:plasma membrane"/>
    <property type="evidence" value="ECO:0007669"/>
    <property type="project" value="UniProtKB-SubCell"/>
</dbReference>